<comment type="caution">
    <text evidence="2">The sequence shown here is derived from an EMBL/GenBank/DDBJ whole genome shotgun (WGS) entry which is preliminary data.</text>
</comment>
<accession>A0A5A8F1F7</accession>
<dbReference type="Proteomes" id="UP000322876">
    <property type="component" value="Unassembled WGS sequence"/>
</dbReference>
<dbReference type="AlphaFoldDB" id="A0A5A8F1F7"/>
<protein>
    <submittedName>
        <fullName evidence="2">Peptidase M15</fullName>
    </submittedName>
</protein>
<name>A0A5A8F1F7_9BACT</name>
<evidence type="ECO:0000259" key="1">
    <source>
        <dbReference type="Pfam" id="PF08291"/>
    </source>
</evidence>
<gene>
    <name evidence="2" type="ORF">FHQ18_11695</name>
</gene>
<evidence type="ECO:0000313" key="2">
    <source>
        <dbReference type="EMBL" id="KAA0257221.1"/>
    </source>
</evidence>
<dbReference type="RefSeq" id="WP_149267362.1">
    <property type="nucleotide sequence ID" value="NZ_VFJB01000009.1"/>
</dbReference>
<dbReference type="Pfam" id="PF08291">
    <property type="entry name" value="Peptidase_M15_3"/>
    <property type="match status" value="1"/>
</dbReference>
<proteinExistence type="predicted"/>
<dbReference type="Gene3D" id="3.30.1380.10">
    <property type="match status" value="1"/>
</dbReference>
<dbReference type="OrthoDB" id="5418604at2"/>
<dbReference type="SUPFAM" id="SSF55166">
    <property type="entry name" value="Hedgehog/DD-peptidase"/>
    <property type="match status" value="1"/>
</dbReference>
<feature type="domain" description="Peptidase M15A C-terminal" evidence="1">
    <location>
        <begin position="5"/>
        <end position="104"/>
    </location>
</feature>
<sequence length="122" mass="13899">MQLEHFSLDEFKCKHCGKVLMKEEFLSMLDKARDLADVPFVITSGYRCEKHNRNVGGTPNSSHIKGYAADIATRNSADRFKIVFGLIMAGFRRIGIGEDFVHVDNDPEKPSGVVWTYYKKKK</sequence>
<reference evidence="2 3" key="1">
    <citation type="submission" date="2019-06" db="EMBL/GenBank/DDBJ databases">
        <title>Genomic insights into carbon and energy metabolism of Deferribacter autotrophicus revealed new metabolic traits in the phylum Deferribacteres.</title>
        <authorList>
            <person name="Slobodkin A.I."/>
            <person name="Slobodkina G.B."/>
            <person name="Allioux M."/>
            <person name="Alain K."/>
            <person name="Jebbar M."/>
            <person name="Shadrin V."/>
            <person name="Kublanov I.V."/>
            <person name="Toshchakov S.V."/>
            <person name="Bonch-Osmolovskaya E.A."/>
        </authorList>
    </citation>
    <scope>NUCLEOTIDE SEQUENCE [LARGE SCALE GENOMIC DNA]</scope>
    <source>
        <strain evidence="2 3">SL50</strain>
    </source>
</reference>
<dbReference type="InterPro" id="IPR013230">
    <property type="entry name" value="Peptidase_M15A_C"/>
</dbReference>
<organism evidence="2 3">
    <name type="scientific">Deferribacter autotrophicus</name>
    <dbReference type="NCBI Taxonomy" id="500465"/>
    <lineage>
        <taxon>Bacteria</taxon>
        <taxon>Pseudomonadati</taxon>
        <taxon>Deferribacterota</taxon>
        <taxon>Deferribacteres</taxon>
        <taxon>Deferribacterales</taxon>
        <taxon>Deferribacteraceae</taxon>
        <taxon>Deferribacter</taxon>
    </lineage>
</organism>
<evidence type="ECO:0000313" key="3">
    <source>
        <dbReference type="Proteomes" id="UP000322876"/>
    </source>
</evidence>
<dbReference type="EMBL" id="VFJB01000009">
    <property type="protein sequence ID" value="KAA0257221.1"/>
    <property type="molecule type" value="Genomic_DNA"/>
</dbReference>
<dbReference type="InterPro" id="IPR009045">
    <property type="entry name" value="Zn_M74/Hedgehog-like"/>
</dbReference>
<keyword evidence="3" id="KW-1185">Reference proteome</keyword>